<keyword evidence="2" id="KW-1185">Reference proteome</keyword>
<protein>
    <submittedName>
        <fullName evidence="1">Uncharacterized protein</fullName>
    </submittedName>
</protein>
<organism evidence="1 2">
    <name type="scientific">Hibiscus syriacus</name>
    <name type="common">Rose of Sharon</name>
    <dbReference type="NCBI Taxonomy" id="106335"/>
    <lineage>
        <taxon>Eukaryota</taxon>
        <taxon>Viridiplantae</taxon>
        <taxon>Streptophyta</taxon>
        <taxon>Embryophyta</taxon>
        <taxon>Tracheophyta</taxon>
        <taxon>Spermatophyta</taxon>
        <taxon>Magnoliopsida</taxon>
        <taxon>eudicotyledons</taxon>
        <taxon>Gunneridae</taxon>
        <taxon>Pentapetalae</taxon>
        <taxon>rosids</taxon>
        <taxon>malvids</taxon>
        <taxon>Malvales</taxon>
        <taxon>Malvaceae</taxon>
        <taxon>Malvoideae</taxon>
        <taxon>Hibiscus</taxon>
    </lineage>
</organism>
<reference evidence="1" key="1">
    <citation type="submission" date="2019-09" db="EMBL/GenBank/DDBJ databases">
        <title>Draft genome information of white flower Hibiscus syriacus.</title>
        <authorList>
            <person name="Kim Y.-M."/>
        </authorList>
    </citation>
    <scope>NUCLEOTIDE SEQUENCE [LARGE SCALE GENOMIC DNA]</scope>
    <source>
        <strain evidence="1">YM2019G1</strain>
    </source>
</reference>
<dbReference type="EMBL" id="VEPZ02001168">
    <property type="protein sequence ID" value="KAE8689607.1"/>
    <property type="molecule type" value="Genomic_DNA"/>
</dbReference>
<sequence>MYKQGLLIGMDVILDACCQNIASADEIWQYVVEMSSLAFKEMIPVWLHVDDDETVLLVLKQLHTIVRLTWIRKSPYFERCKGLQFETAWNKHRNDTNLTTLDRNLLVSRDCIKPKEGSGLTVETTETGENQNQ</sequence>
<comment type="caution">
    <text evidence="1">The sequence shown here is derived from an EMBL/GenBank/DDBJ whole genome shotgun (WGS) entry which is preliminary data.</text>
</comment>
<accession>A0A6A2ZCZ0</accession>
<proteinExistence type="predicted"/>
<name>A0A6A2ZCZ0_HIBSY</name>
<evidence type="ECO:0000313" key="2">
    <source>
        <dbReference type="Proteomes" id="UP000436088"/>
    </source>
</evidence>
<gene>
    <name evidence="1" type="ORF">F3Y22_tig00110933pilonHSYRG00161</name>
</gene>
<dbReference type="PANTHER" id="PTHR14873">
    <property type="entry name" value="OS06G0694100 PROTEIN"/>
    <property type="match status" value="1"/>
</dbReference>
<evidence type="ECO:0000313" key="1">
    <source>
        <dbReference type="EMBL" id="KAE8689607.1"/>
    </source>
</evidence>
<dbReference type="Proteomes" id="UP000436088">
    <property type="component" value="Unassembled WGS sequence"/>
</dbReference>
<dbReference type="AlphaFoldDB" id="A0A6A2ZCZ0"/>
<dbReference type="PANTHER" id="PTHR14873:SF1">
    <property type="entry name" value="OS06G0694100 PROTEIN"/>
    <property type="match status" value="1"/>
</dbReference>